<dbReference type="Proteomes" id="UP001591681">
    <property type="component" value="Unassembled WGS sequence"/>
</dbReference>
<evidence type="ECO:0000256" key="1">
    <source>
        <dbReference type="SAM" id="MobiDB-lite"/>
    </source>
</evidence>
<sequence>MAEWKTVPWSNEEVGTFLSLVADDKIQRELDGATRNEMVYQEVSRLMASHGSHVRTFVQCCEKLKKLKSDYRSIKDHNGRSGSNRKNWRWFELMDNIYGHRPANSGREGGLDSATSILESLTEDDYILELEEMPVDEHGPLTPAAVVPTASTAAEFEPPRVSTPATAAATVETPRTSTPAPAGSTSASAPIRMKRQREPEHVTVLRDMHVSDVEQQELNRAQRERHLQAALDDAREARELEATLRREEIAATAAFNQAFLGTLGQLVQALSSQHGSVTPPLD</sequence>
<dbReference type="AlphaFoldDB" id="A0ABD1KUD3"/>
<organism evidence="3 4">
    <name type="scientific">Coilia grayii</name>
    <name type="common">Gray's grenadier anchovy</name>
    <dbReference type="NCBI Taxonomy" id="363190"/>
    <lineage>
        <taxon>Eukaryota</taxon>
        <taxon>Metazoa</taxon>
        <taxon>Chordata</taxon>
        <taxon>Craniata</taxon>
        <taxon>Vertebrata</taxon>
        <taxon>Euteleostomi</taxon>
        <taxon>Actinopterygii</taxon>
        <taxon>Neopterygii</taxon>
        <taxon>Teleostei</taxon>
        <taxon>Clupei</taxon>
        <taxon>Clupeiformes</taxon>
        <taxon>Clupeoidei</taxon>
        <taxon>Engraulidae</taxon>
        <taxon>Coilinae</taxon>
        <taxon>Coilia</taxon>
    </lineage>
</organism>
<evidence type="ECO:0000259" key="2">
    <source>
        <dbReference type="Pfam" id="PF13837"/>
    </source>
</evidence>
<feature type="domain" description="Myb/SANT-like DNA-binding" evidence="2">
    <location>
        <begin position="8"/>
        <end position="97"/>
    </location>
</feature>
<dbReference type="Pfam" id="PF13837">
    <property type="entry name" value="Myb_DNA-bind_4"/>
    <property type="match status" value="1"/>
</dbReference>
<protein>
    <recommendedName>
        <fullName evidence="2">Myb/SANT-like DNA-binding domain-containing protein</fullName>
    </recommendedName>
</protein>
<reference evidence="3 4" key="1">
    <citation type="submission" date="2024-09" db="EMBL/GenBank/DDBJ databases">
        <title>A chromosome-level genome assembly of Gray's grenadier anchovy, Coilia grayii.</title>
        <authorList>
            <person name="Fu Z."/>
        </authorList>
    </citation>
    <scope>NUCLEOTIDE SEQUENCE [LARGE SCALE GENOMIC DNA]</scope>
    <source>
        <strain evidence="3">G4</strain>
        <tissue evidence="3">Muscle</tissue>
    </source>
</reference>
<gene>
    <name evidence="3" type="ORF">ACEWY4_001724</name>
</gene>
<dbReference type="PANTHER" id="PTHR47595">
    <property type="entry name" value="HEAT SHOCK 70 KDA PROTEIN 14"/>
    <property type="match status" value="1"/>
</dbReference>
<proteinExistence type="predicted"/>
<feature type="compositionally biased region" description="Low complexity" evidence="1">
    <location>
        <begin position="153"/>
        <end position="190"/>
    </location>
</feature>
<accession>A0ABD1KUD3</accession>
<feature type="region of interest" description="Disordered" evidence="1">
    <location>
        <begin position="153"/>
        <end position="196"/>
    </location>
</feature>
<dbReference type="Gene3D" id="1.10.10.60">
    <property type="entry name" value="Homeodomain-like"/>
    <property type="match status" value="1"/>
</dbReference>
<dbReference type="EMBL" id="JBHFQA010000002">
    <property type="protein sequence ID" value="KAL2102556.1"/>
    <property type="molecule type" value="Genomic_DNA"/>
</dbReference>
<keyword evidence="4" id="KW-1185">Reference proteome</keyword>
<dbReference type="PANTHER" id="PTHR47595:SF1">
    <property type="entry name" value="MYB_SANT-LIKE DNA-BINDING DOMAIN-CONTAINING PROTEIN"/>
    <property type="match status" value="1"/>
</dbReference>
<dbReference type="InterPro" id="IPR044822">
    <property type="entry name" value="Myb_DNA-bind_4"/>
</dbReference>
<name>A0ABD1KUD3_9TELE</name>
<evidence type="ECO:0000313" key="4">
    <source>
        <dbReference type="Proteomes" id="UP001591681"/>
    </source>
</evidence>
<comment type="caution">
    <text evidence="3">The sequence shown here is derived from an EMBL/GenBank/DDBJ whole genome shotgun (WGS) entry which is preliminary data.</text>
</comment>
<evidence type="ECO:0000313" key="3">
    <source>
        <dbReference type="EMBL" id="KAL2102556.1"/>
    </source>
</evidence>